<evidence type="ECO:0000313" key="2">
    <source>
        <dbReference type="EMBL" id="JAB64307.1"/>
    </source>
</evidence>
<accession>V5GRQ1</accession>
<name>V5GRQ1_ANOGL</name>
<protein>
    <recommendedName>
        <fullName evidence="1">HAT C-terminal dimerisation domain-containing protein</fullName>
    </recommendedName>
</protein>
<dbReference type="EMBL" id="GALX01004159">
    <property type="protein sequence ID" value="JAB64307.1"/>
    <property type="molecule type" value="Transcribed_RNA"/>
</dbReference>
<dbReference type="InterPro" id="IPR008906">
    <property type="entry name" value="HATC_C_dom"/>
</dbReference>
<reference evidence="2" key="1">
    <citation type="submission" date="2013-07" db="EMBL/GenBank/DDBJ databases">
        <title>Midgut Transcriptome Profiling of Anoplphora glabripennis, a Lignocellulose Degrading, Wood-Boring Cerambycid.</title>
        <authorList>
            <person name="Scully E.D."/>
            <person name="Hoover K."/>
            <person name="Carlson J.E."/>
            <person name="Tien M."/>
            <person name="Geib S.M."/>
        </authorList>
    </citation>
    <scope>NUCLEOTIDE SEQUENCE</scope>
</reference>
<dbReference type="GO" id="GO:0046983">
    <property type="term" value="F:protein dimerization activity"/>
    <property type="evidence" value="ECO:0007669"/>
    <property type="project" value="InterPro"/>
</dbReference>
<dbReference type="PANTHER" id="PTHR45749:SF37">
    <property type="entry name" value="OS05G0311600 PROTEIN"/>
    <property type="match status" value="1"/>
</dbReference>
<sequence>MPHVDILYNQLQKIQTDPTKIQIAIEYFEKSIENIRKSLPPVEDATHDETAINIRKRRLNNENLNLSAREVCDIITIQIKERFTFKDHLSGAKLFLKENYAVYQKALPLNDIEQFCRAYPMIDKELLKTELNIFYSRPEINSDPRASGCLTTLNLILSLGLEAVFKEITQALQILVTIPMTTAEPERCFSKLNLIKTFLRNTMCEDRLSALGMLSIENCMVKNIPDFNEKVTQKFSADKSRRMDFNFKK</sequence>
<evidence type="ECO:0000259" key="1">
    <source>
        <dbReference type="Pfam" id="PF05699"/>
    </source>
</evidence>
<feature type="domain" description="HAT C-terminal dimerisation" evidence="1">
    <location>
        <begin position="165"/>
        <end position="218"/>
    </location>
</feature>
<organism evidence="2">
    <name type="scientific">Anoplophora glabripennis</name>
    <name type="common">Asian longhorn beetle</name>
    <name type="synonym">Anoplophora nobilis</name>
    <dbReference type="NCBI Taxonomy" id="217634"/>
    <lineage>
        <taxon>Eukaryota</taxon>
        <taxon>Metazoa</taxon>
        <taxon>Ecdysozoa</taxon>
        <taxon>Arthropoda</taxon>
        <taxon>Hexapoda</taxon>
        <taxon>Insecta</taxon>
        <taxon>Pterygota</taxon>
        <taxon>Neoptera</taxon>
        <taxon>Endopterygota</taxon>
        <taxon>Coleoptera</taxon>
        <taxon>Polyphaga</taxon>
        <taxon>Cucujiformia</taxon>
        <taxon>Chrysomeloidea</taxon>
        <taxon>Cerambycidae</taxon>
        <taxon>Lamiinae</taxon>
        <taxon>Lamiini</taxon>
        <taxon>Anoplophora</taxon>
    </lineage>
</organism>
<dbReference type="Pfam" id="PF05699">
    <property type="entry name" value="Dimer_Tnp_hAT"/>
    <property type="match status" value="1"/>
</dbReference>
<dbReference type="AlphaFoldDB" id="V5GRQ1"/>
<proteinExistence type="predicted"/>
<dbReference type="PANTHER" id="PTHR45749">
    <property type="match status" value="1"/>
</dbReference>